<dbReference type="PANTHER" id="PTHR23345:SF36">
    <property type="entry name" value="APOLIPOPHORINS"/>
    <property type="match status" value="1"/>
</dbReference>
<dbReference type="GO" id="GO:0005576">
    <property type="term" value="C:extracellular region"/>
    <property type="evidence" value="ECO:0007669"/>
    <property type="project" value="UniProtKB-SubCell"/>
</dbReference>
<keyword evidence="8" id="KW-0445">Lipid transport</keyword>
<dbReference type="InterPro" id="IPR015255">
    <property type="entry name" value="Vitellinogen_open_b-sht"/>
</dbReference>
<feature type="domain" description="VWFD" evidence="13">
    <location>
        <begin position="2805"/>
        <end position="2970"/>
    </location>
</feature>
<keyword evidence="7" id="KW-0496">Mitochondrion</keyword>
<evidence type="ECO:0000256" key="7">
    <source>
        <dbReference type="ARBA" id="ARBA00022787"/>
    </source>
</evidence>
<accession>A0ABD2WBX0</accession>
<dbReference type="InterPro" id="IPR011030">
    <property type="entry name" value="Lipovitellin_superhlx_dom"/>
</dbReference>
<keyword evidence="3" id="KW-0813">Transport</keyword>
<feature type="signal peptide" evidence="11">
    <location>
        <begin position="1"/>
        <end position="26"/>
    </location>
</feature>
<keyword evidence="5" id="KW-0964">Secreted</keyword>
<gene>
    <name evidence="14" type="ORF">TKK_014713</name>
</gene>
<dbReference type="Pfam" id="PF09172">
    <property type="entry name" value="Vit_open_b-sht"/>
    <property type="match status" value="1"/>
</dbReference>
<evidence type="ECO:0000313" key="14">
    <source>
        <dbReference type="EMBL" id="KAL3390569.1"/>
    </source>
</evidence>
<feature type="chain" id="PRO_5044890523" description="Vitellogenin domain-containing protein" evidence="11">
    <location>
        <begin position="27"/>
        <end position="3691"/>
    </location>
</feature>
<dbReference type="Gene3D" id="1.25.10.20">
    <property type="entry name" value="Vitellinogen, superhelical"/>
    <property type="match status" value="1"/>
</dbReference>
<evidence type="ECO:0000259" key="12">
    <source>
        <dbReference type="PROSITE" id="PS51211"/>
    </source>
</evidence>
<dbReference type="InterPro" id="IPR001747">
    <property type="entry name" value="Vitellogenin_N"/>
</dbReference>
<keyword evidence="4" id="KW-1134">Transmembrane beta strand</keyword>
<dbReference type="InterPro" id="IPR011989">
    <property type="entry name" value="ARM-like"/>
</dbReference>
<keyword evidence="4" id="KW-0812">Transmembrane</keyword>
<evidence type="ECO:0000256" key="3">
    <source>
        <dbReference type="ARBA" id="ARBA00022448"/>
    </source>
</evidence>
<dbReference type="InterPro" id="IPR015817">
    <property type="entry name" value="Vitellinogen_open_b-sht_sub1"/>
</dbReference>
<dbReference type="InterPro" id="IPR023614">
    <property type="entry name" value="Porin_dom_sf"/>
</dbReference>
<evidence type="ECO:0000256" key="10">
    <source>
        <dbReference type="PROSITE-ProRule" id="PRU00557"/>
    </source>
</evidence>
<keyword evidence="6 11" id="KW-0732">Signal</keyword>
<dbReference type="Gene3D" id="1.25.10.10">
    <property type="entry name" value="Leucine-rich Repeat Variant"/>
    <property type="match status" value="1"/>
</dbReference>
<dbReference type="Pfam" id="PF01347">
    <property type="entry name" value="Vitellogenin_N"/>
    <property type="match status" value="1"/>
</dbReference>
<dbReference type="InterPro" id="IPR016024">
    <property type="entry name" value="ARM-type_fold"/>
</dbReference>
<dbReference type="SMART" id="SM00638">
    <property type="entry name" value="LPD_N"/>
    <property type="match status" value="1"/>
</dbReference>
<sequence length="3691" mass="407343">MGHPPRLWTAGLIACSLLLLAQPSYSNKCTTGCHGMHSDKSYKEGQTYSYTLEGTSTTSVSEGQGDAQLKLKADVEVAIKPDCIRQVRLKNVQVNGAPVSNQNVEKHALQFNYHHGHIDTELCAEAGDTEASLNIKRAVISLLQASVLQDEGSTTRHEVDIFGGCITDFTFSKEGEVQIVQKNKNLNSCSNRENVKQGLFSGIVNPAAGVTSTPIIGSQQKVEQRFKAGVLEKATSTETYKLRPFSNGDAGAKTIVETTLTLKGAKDDASPAAPVSQPKSLIFQVPHPQVKSSVDSLEKALQAIHKDSADAVRPEEARKFSELIRVLRTSNRKDILTIYHRIKAGAGYDKEKDKKVLLDALYRTGTGEAAEVVVELIKNKEISDAQALLYYASLAFIQHVNLPSVTAIVTLLDQPNLHRIGYLGVGQIIGKYCQHHVCENVPEVKTALAKIASKVKDGKADKRADEDLIIAALKALGNAKYLDEATSTKLANIAADKKVRNRVRVAAIEALPTKCAMSWKKILFKPFADQEEDSEIRIKAYLSFVACPCAGAAAKIKEVLDQEKVYQVGSFIQSHLRNLRASADPFKAHAKAHLENIKPRTKFPEDLRKFSFNNELSYNFDAFGVGSTADSNVIFSQNSFVPRSASLNLTTEIFGHSFNFLELNGRAENLDRVIEHFLGPKGVVPNEKPKDAVKTGYGKLKSLSNYISKRLEKRSKREVKQADLDKFANSVQLRDNEVDEDLDLDLSIKLFGVEIAFLSYGGSGQSYTPQQVIDKILERFDQGVSKIKNLNYDIENHVHFLEAEFIYPTALGLSLNLGMTGSSVVRSKTNTKIDISQMLADPRNANFKIALEPSASIEFVGDLKVEDGFGSESGIRLVTTLHTATGYDLNVKVLDGKGVDVTLGLPKKKQEIINVSSDVLFSNGKADKYTPVKFSKGKDRSDCFDQFTAPLGLTVCGHLSYPYDNVASLQKKPLYPLSGPFKFYATIENNDVTSYHFKALYNNKNPKDRSLEIVLETPNSRTPRFVSLTAQAAMDPDLKLKVAFDSPIKKASAEALVKDYTVTVTVKNDQVEYFAKGGVELISGNKYKPILEYKVPEHIEKLAGGKAKNKGQMHQVQGTIEVADHEGGKKYAFNDVQLVSNGRKVVGIDGKAAVTPTSVNVDISLGYADEKLGLKVDSKKLGELHYTLVASALPDKNPANAFGLEWDFNLQKSTFDHKLAFTQGPDLKSENNRLSLVQKAELNPDPEKFSLSTNNQLAYPRVGLAVKLDGKLTKNSVNADVDVKYENFKLGSQLNGKVNANKPGDYDIDFSADVLENKVKLLAKRTILEENKSKFENSLKLTPGGTYQADATVKHQTKKNDINVAVDADINLNGKKLKVDTGLECNPDKVNNHVQIIANGIKYVDYKLNVKKGVAPSGSLVLNLKSYLITNGQFSYKDGKGSGNINIEIPKINRKIKGTGDVSVAGSKHVANLELAYDADKEPSKKIKLSSNSDFTKTSLDSKNVLEILNYKTEVNVKGTRQGDFLNGKQDIDLEVTLPNGRHLTVKANRAATKKDDKMTVKAQGEVADQVTKGGETRKIVASADVNIANAKERLFDTVYDIKYIHSDGKDFGIKIKAKHEAKPDSEKKSGAVDVGFSGSLIGTTLGGFVNSEYDKESLYLKGGISRGSDIELVGDMLWASGNNVDKPGVFKGEVTGKFPSEKLKNFVFTYDETVLEQAHEGGVWEYIKYKNLTYNDDKKVKLHTHWRQTGKENYEDQGKFDRTFHLTLKTDGKPDFEIQDDHHHDLTGEQKKLSRQGFYKLGGKGFTHDLNIEWNNDLSSASVDGKFSTPFEKVKSIEIKGEHKRDGDKSRKTDVALTVDGVKYTQTTEIELQDNPGIHLVFTCPAGSTELLAKFRKLGDNEYTGEYKLMTPKGFVTLDGKVKLESVDDFVVSVNFDSDKFKYRKIHAEVANKPSNGDGRRIFVTVTSDGKNLVTGSTNYKKHEEEEGKFTLEGSGQLQIGEDTKSSSFKYVRKQLSREADKEVGVAIKLNASFGPAAIVGELKLSDKEVHVFNSYCEQSKECAHFKLQSTLNTDKRSYLNQNLQVEVNLKKFNVPIEFGLQTTTKYADLSLDHQANLYLHSSKDRTQYNYHVYVNKRESAAVLSLPSRELAVVAFHDIPAIKHSGAYKIDVSLYLDRKNKPTEKTSLVLAGDVKVDKNTVGINGEAKFTYPTQTKDLVVKGNMLAGVGEQLFTGNVDLDVFASKNDKITVNARVARSAIPKGYNVTGNFNVLSKGQQLDVKSDNHLAVSSSSIDVGATLHYTDKAKQPKSLGADFSADPKKVEVYVYVPGKDLLKYRMNIDIAKDAQKVSAEAAVLGNKPRVANLEVKDYNSFKFDLGTKDDDKNKLTANGKVVLGQLAEIHADAFKQGAKLDLFHLLIHLDEGKFMKPDFAYSSKNIIEVAHMVREHLIQHVKDVKAVGEEIGKEVVVEFGDLFEHLKKAQPSLKSLIAYFEGELTKLKNELHADAAVKEIQESLNKSFGGIIAAVTEAVKKFAEHYEELRDHLNEICKKFQEAVKATYPQLKESFDKIFQVAVKISDSVAKLATAYAEAILKIVNEHQKDIEEIVGVASDIVQDVAKIVLKGASQIEKEVKEFVQLLSQQVRALPVYEMAQNLYKEAVNYRIPDYVIAPIEEFCNNIKNILPTQELKDLFGSVYSYVIKHVRHEKVDNGSELKKIYSQTLGAIHSLVALVQSHATAENVFGFLEAQLPFDISYLRRLPGLSTVRVSVLRLLINRELPTIFDLYYTYRPLHDVEDSIPPAKKYGTFSDGGHVVTFDGSQYVFTGACSYILAQDMKDGNFSVVGEYVSGNLVSVTMTEPGESITIKSNGNLLVNNKPADYPASTKNLMAHLAAPLRKIISKYGAKLVCNIGSGMSCYVRVSGYYHGRLRGLLGDANNEPSDDYILPSGKVAASASDLVNAYKLNPSCAAAQAKEGEAARAPICTKYFSGKSSLTPCFNFEDPRLFRASCDQLVAAGNKNGACVVASAYVTKCLVKNVYVSLPNECVQCKVGDNSINGGDSFSVKIPTKQADIVFIVEQESDNEKTFKDLIKPVMQELKSELKQHGITDVHIGLIGFGESIRKPQHYSSNNNANIEGGDIAHMTFPSSRDPLVTMDEAVEEKGFGPKTVQFVKQRLDVELGTFKVTDAYEAGIRYPFRAGAAKAVVGVISQPCEKSPLSPFSLQDYRLILGYDLYNRMGLTYYHVSPLTEIEVAGKPAKNVVGTDKNYVYTFADSKKKPLEGDSELEIELDEEDVCANFAINTGGTAFGTRNFLEAKPNQQAQYVKVAARRIAENMANVELEEDCVCGAEAGFSHTAQVVARPRCKIVNRVDKKRELGSHDTLIVRQAVTTLADLVYDPVKIVEAKKHHIPTKLAMLLQSNDPYIRERVTMTFKTMAQHAVGLELILQNRTIIANLSSCFKDQLAAVRFQAALAVEMLVLDCEAAQQLSVCGFVESINSRLCSELKYILVVHLRILNELLHQSIKRQCVDLGMLANLTALLKRQSEDVLCGALACLALLCQDPCARDLAIEADLLNTLKTLVLEDDRVSVNTEAALCACLVSIATKGKLRLLQLEMTSPLVQLALNKCRYCRNPRLLLAIIKLLTNVSEAPEGRRLLLEKHYCDIVGIEVGNELVEQHRQILLDTINWEP</sequence>
<name>A0ABD2WBX0_9HYME</name>
<dbReference type="SMART" id="SM01169">
    <property type="entry name" value="DUF1943"/>
    <property type="match status" value="1"/>
</dbReference>
<evidence type="ECO:0000256" key="5">
    <source>
        <dbReference type="ARBA" id="ARBA00022525"/>
    </source>
</evidence>
<evidence type="ECO:0000313" key="15">
    <source>
        <dbReference type="Proteomes" id="UP001627154"/>
    </source>
</evidence>
<feature type="domain" description="Vitellogenin" evidence="12">
    <location>
        <begin position="42"/>
        <end position="645"/>
    </location>
</feature>
<organism evidence="14 15">
    <name type="scientific">Trichogramma kaykai</name>
    <dbReference type="NCBI Taxonomy" id="54128"/>
    <lineage>
        <taxon>Eukaryota</taxon>
        <taxon>Metazoa</taxon>
        <taxon>Ecdysozoa</taxon>
        <taxon>Arthropoda</taxon>
        <taxon>Hexapoda</taxon>
        <taxon>Insecta</taxon>
        <taxon>Pterygota</taxon>
        <taxon>Neoptera</taxon>
        <taxon>Endopterygota</taxon>
        <taxon>Hymenoptera</taxon>
        <taxon>Apocrita</taxon>
        <taxon>Proctotrupomorpha</taxon>
        <taxon>Chalcidoidea</taxon>
        <taxon>Trichogrammatidae</taxon>
        <taxon>Trichogramma</taxon>
    </lineage>
</organism>
<comment type="caution">
    <text evidence="10">Lacks conserved residue(s) required for the propagation of feature annotation.</text>
</comment>
<dbReference type="EMBL" id="JBJJXI010000117">
    <property type="protein sequence ID" value="KAL3390569.1"/>
    <property type="molecule type" value="Genomic_DNA"/>
</dbReference>
<evidence type="ECO:0000256" key="8">
    <source>
        <dbReference type="ARBA" id="ARBA00023055"/>
    </source>
</evidence>
<dbReference type="SUPFAM" id="SSF48371">
    <property type="entry name" value="ARM repeat"/>
    <property type="match status" value="1"/>
</dbReference>
<protein>
    <recommendedName>
        <fullName evidence="16">Vitellogenin domain-containing protein</fullName>
    </recommendedName>
</protein>
<dbReference type="InterPro" id="IPR050733">
    <property type="entry name" value="Vitellogenin/Apolipophorin"/>
</dbReference>
<proteinExistence type="predicted"/>
<evidence type="ECO:0000256" key="9">
    <source>
        <dbReference type="ARBA" id="ARBA00023180"/>
    </source>
</evidence>
<evidence type="ECO:0000256" key="4">
    <source>
        <dbReference type="ARBA" id="ARBA00022452"/>
    </source>
</evidence>
<dbReference type="Gene3D" id="2.40.160.10">
    <property type="entry name" value="Porin"/>
    <property type="match status" value="1"/>
</dbReference>
<keyword evidence="7" id="KW-1000">Mitochondrion outer membrane</keyword>
<evidence type="ECO:0000256" key="2">
    <source>
        <dbReference type="ARBA" id="ARBA00004613"/>
    </source>
</evidence>
<dbReference type="InterPro" id="IPR015819">
    <property type="entry name" value="Lipid_transp_b-sht_shell"/>
</dbReference>
<dbReference type="PANTHER" id="PTHR23345">
    <property type="entry name" value="VITELLOGENIN-RELATED"/>
    <property type="match status" value="1"/>
</dbReference>
<dbReference type="GO" id="GO:0005741">
    <property type="term" value="C:mitochondrial outer membrane"/>
    <property type="evidence" value="ECO:0007669"/>
    <property type="project" value="UniProtKB-SubCell"/>
</dbReference>
<keyword evidence="15" id="KW-1185">Reference proteome</keyword>
<feature type="disulfide bond" evidence="10">
    <location>
        <begin position="433"/>
        <end position="438"/>
    </location>
</feature>
<dbReference type="PROSITE" id="PS51233">
    <property type="entry name" value="VWFD"/>
    <property type="match status" value="1"/>
</dbReference>
<dbReference type="Gene3D" id="2.20.80.10">
    <property type="entry name" value="Lipovitellin-phosvitin complex, chain A, domain 4"/>
    <property type="match status" value="1"/>
</dbReference>
<dbReference type="Pfam" id="PF06448">
    <property type="entry name" value="DUF1081"/>
    <property type="match status" value="1"/>
</dbReference>
<keyword evidence="10" id="KW-1015">Disulfide bond</keyword>
<dbReference type="SUPFAM" id="SSF48431">
    <property type="entry name" value="Lipovitellin-phosvitin complex, superhelical domain"/>
    <property type="match status" value="1"/>
</dbReference>
<evidence type="ECO:0000259" key="13">
    <source>
        <dbReference type="PROSITE" id="PS51233"/>
    </source>
</evidence>
<comment type="subcellular location">
    <subcellularLocation>
        <location evidence="1">Mitochondrion outer membrane</location>
    </subcellularLocation>
    <subcellularLocation>
        <location evidence="2">Secreted</location>
    </subcellularLocation>
</comment>
<reference evidence="14 15" key="1">
    <citation type="journal article" date="2024" name="bioRxiv">
        <title>A reference genome for Trichogramma kaykai: A tiny desert-dwelling parasitoid wasp with competing sex-ratio distorters.</title>
        <authorList>
            <person name="Culotta J."/>
            <person name="Lindsey A.R."/>
        </authorList>
    </citation>
    <scope>NUCLEOTIDE SEQUENCE [LARGE SCALE GENOMIC DNA]</scope>
    <source>
        <strain evidence="14 15">KSX58</strain>
    </source>
</reference>
<dbReference type="InterPro" id="IPR009454">
    <property type="entry name" value="Lipid_transpt_open_b-sht"/>
</dbReference>
<dbReference type="SUPFAM" id="SSF56968">
    <property type="entry name" value="Lipovitellin-phosvitin complex, beta-sheet shell regions"/>
    <property type="match status" value="2"/>
</dbReference>
<dbReference type="SMART" id="SM00216">
    <property type="entry name" value="VWD"/>
    <property type="match status" value="1"/>
</dbReference>
<keyword evidence="4" id="KW-0472">Membrane</keyword>
<evidence type="ECO:0000256" key="11">
    <source>
        <dbReference type="SAM" id="SignalP"/>
    </source>
</evidence>
<evidence type="ECO:0000256" key="6">
    <source>
        <dbReference type="ARBA" id="ARBA00022729"/>
    </source>
</evidence>
<evidence type="ECO:0000256" key="1">
    <source>
        <dbReference type="ARBA" id="ARBA00004294"/>
    </source>
</evidence>
<dbReference type="Gene3D" id="2.20.50.20">
    <property type="entry name" value="Lipovitellin. Chain A, domain 3"/>
    <property type="match status" value="1"/>
</dbReference>
<evidence type="ECO:0008006" key="16">
    <source>
        <dbReference type="Google" id="ProtNLM"/>
    </source>
</evidence>
<dbReference type="InterPro" id="IPR001846">
    <property type="entry name" value="VWF_type-D"/>
</dbReference>
<dbReference type="Proteomes" id="UP001627154">
    <property type="component" value="Unassembled WGS sequence"/>
</dbReference>
<dbReference type="PROSITE" id="PS51211">
    <property type="entry name" value="VITELLOGENIN"/>
    <property type="match status" value="1"/>
</dbReference>
<dbReference type="Gene3D" id="2.30.230.10">
    <property type="entry name" value="Lipovitellin, beta-sheet shell regions, chain A"/>
    <property type="match status" value="1"/>
</dbReference>
<comment type="caution">
    <text evidence="14">The sequence shown here is derived from an EMBL/GenBank/DDBJ whole genome shotgun (WGS) entry which is preliminary data.</text>
</comment>
<dbReference type="Pfam" id="PF00094">
    <property type="entry name" value="VWD"/>
    <property type="match status" value="1"/>
</dbReference>
<dbReference type="InterPro" id="IPR015816">
    <property type="entry name" value="Vitellinogen_b-sht_N"/>
</dbReference>
<dbReference type="GO" id="GO:0006869">
    <property type="term" value="P:lipid transport"/>
    <property type="evidence" value="ECO:0007669"/>
    <property type="project" value="UniProtKB-KW"/>
</dbReference>
<keyword evidence="9" id="KW-0325">Glycoprotein</keyword>